<dbReference type="Pfam" id="PF13649">
    <property type="entry name" value="Methyltransf_25"/>
    <property type="match status" value="1"/>
</dbReference>
<evidence type="ECO:0000313" key="4">
    <source>
        <dbReference type="EMBL" id="WZL69687.1"/>
    </source>
</evidence>
<dbReference type="InterPro" id="IPR041698">
    <property type="entry name" value="Methyltransf_25"/>
</dbReference>
<dbReference type="CDD" id="cd02440">
    <property type="entry name" value="AdoMet_MTases"/>
    <property type="match status" value="1"/>
</dbReference>
<feature type="domain" description="Methyltransferase" evidence="3">
    <location>
        <begin position="40"/>
        <end position="133"/>
    </location>
</feature>
<dbReference type="SUPFAM" id="SSF53335">
    <property type="entry name" value="S-adenosyl-L-methionine-dependent methyltransferases"/>
    <property type="match status" value="1"/>
</dbReference>
<keyword evidence="1 4" id="KW-0489">Methyltransferase</keyword>
<gene>
    <name evidence="4" type="ORF">QBE51_12995</name>
</gene>
<sequence length="183" mass="20868">MKIEPNRLEIFLTKIAFSLCGKSVYQGFADRLPLNGNERVLDFGCGMGTVAYYAAKRLPNGHLTCLDISERWMNICRKTLRSFGNIIFMQCESPVFMKGSFDVVYCHFVLHDLSENELERVIPEIAKSLRSGGVFVFREPLNELGKLNIVKRLVEQNRLFPKNSRITDIPVMGNAVESVYVKQ</sequence>
<dbReference type="Gene3D" id="3.40.50.150">
    <property type="entry name" value="Vaccinia Virus protein VP39"/>
    <property type="match status" value="1"/>
</dbReference>
<keyword evidence="5" id="KW-1185">Reference proteome</keyword>
<dbReference type="RefSeq" id="WP_341876673.1">
    <property type="nucleotide sequence ID" value="NZ_CP121687.1"/>
</dbReference>
<accession>A0ABZ2Y2W1</accession>
<dbReference type="EC" id="2.1.-.-" evidence="4"/>
<name>A0ABZ2Y2W1_9FIRM</name>
<reference evidence="4 5" key="1">
    <citation type="submission" date="2023-03" db="EMBL/GenBank/DDBJ databases">
        <title>Novel Species.</title>
        <authorList>
            <person name="Ma S."/>
        </authorList>
    </citation>
    <scope>NUCLEOTIDE SEQUENCE [LARGE SCALE GENOMIC DNA]</scope>
    <source>
        <strain evidence="4 5">LIND6LT2</strain>
    </source>
</reference>
<organism evidence="4 5">
    <name type="scientific">Defluviitalea saccharophila</name>
    <dbReference type="NCBI Taxonomy" id="879970"/>
    <lineage>
        <taxon>Bacteria</taxon>
        <taxon>Bacillati</taxon>
        <taxon>Bacillota</taxon>
        <taxon>Clostridia</taxon>
        <taxon>Lachnospirales</taxon>
        <taxon>Defluviitaleaceae</taxon>
        <taxon>Defluviitalea</taxon>
    </lineage>
</organism>
<dbReference type="GO" id="GO:0032259">
    <property type="term" value="P:methylation"/>
    <property type="evidence" value="ECO:0007669"/>
    <property type="project" value="UniProtKB-KW"/>
</dbReference>
<protein>
    <submittedName>
        <fullName evidence="4">Class I SAM-dependent methyltransferase</fullName>
        <ecNumber evidence="4">2.1.-.-</ecNumber>
    </submittedName>
</protein>
<dbReference type="GO" id="GO:0008168">
    <property type="term" value="F:methyltransferase activity"/>
    <property type="evidence" value="ECO:0007669"/>
    <property type="project" value="UniProtKB-KW"/>
</dbReference>
<evidence type="ECO:0000313" key="5">
    <source>
        <dbReference type="Proteomes" id="UP001486565"/>
    </source>
</evidence>
<proteinExistence type="predicted"/>
<evidence type="ECO:0000256" key="2">
    <source>
        <dbReference type="ARBA" id="ARBA00022679"/>
    </source>
</evidence>
<dbReference type="Proteomes" id="UP001486565">
    <property type="component" value="Chromosome"/>
</dbReference>
<keyword evidence="2 4" id="KW-0808">Transferase</keyword>
<evidence type="ECO:0000256" key="1">
    <source>
        <dbReference type="ARBA" id="ARBA00022603"/>
    </source>
</evidence>
<dbReference type="PANTHER" id="PTHR43861">
    <property type="entry name" value="TRANS-ACONITATE 2-METHYLTRANSFERASE-RELATED"/>
    <property type="match status" value="1"/>
</dbReference>
<dbReference type="EMBL" id="CP121687">
    <property type="protein sequence ID" value="WZL69687.1"/>
    <property type="molecule type" value="Genomic_DNA"/>
</dbReference>
<dbReference type="InterPro" id="IPR029063">
    <property type="entry name" value="SAM-dependent_MTases_sf"/>
</dbReference>
<evidence type="ECO:0000259" key="3">
    <source>
        <dbReference type="Pfam" id="PF13649"/>
    </source>
</evidence>
<dbReference type="PANTHER" id="PTHR43861:SF1">
    <property type="entry name" value="TRANS-ACONITATE 2-METHYLTRANSFERASE"/>
    <property type="match status" value="1"/>
</dbReference>